<gene>
    <name evidence="2" type="ORF">T07_8393</name>
</gene>
<dbReference type="EMBL" id="JYDL01000129">
    <property type="protein sequence ID" value="KRX15507.1"/>
    <property type="molecule type" value="Genomic_DNA"/>
</dbReference>
<evidence type="ECO:0000313" key="2">
    <source>
        <dbReference type="EMBL" id="KRX15507.1"/>
    </source>
</evidence>
<keyword evidence="1" id="KW-0472">Membrane</keyword>
<sequence length="117" mass="13168">MFQCLRLAATGILVCPDIHCRDTLRKELCISLRSSALLYMKIQFLISALHYVKCSNNMTLRQTEMSIPSLIWKFPTQAPVTDDSSQFRTALSQEKQLSVSAGAFLLPVALCLFAQLR</sequence>
<feature type="transmembrane region" description="Helical" evidence="1">
    <location>
        <begin position="97"/>
        <end position="116"/>
    </location>
</feature>
<name>A0A0V0RLY5_9BILA</name>
<evidence type="ECO:0000313" key="3">
    <source>
        <dbReference type="Proteomes" id="UP000054630"/>
    </source>
</evidence>
<dbReference type="AlphaFoldDB" id="A0A0V0RLY5"/>
<evidence type="ECO:0000256" key="1">
    <source>
        <dbReference type="SAM" id="Phobius"/>
    </source>
</evidence>
<dbReference type="OrthoDB" id="10538162at2759"/>
<dbReference type="Proteomes" id="UP000054630">
    <property type="component" value="Unassembled WGS sequence"/>
</dbReference>
<accession>A0A0V0RLY5</accession>
<keyword evidence="3" id="KW-1185">Reference proteome</keyword>
<protein>
    <submittedName>
        <fullName evidence="2">Uncharacterized protein</fullName>
    </submittedName>
</protein>
<organism evidence="2 3">
    <name type="scientific">Trichinella nelsoni</name>
    <dbReference type="NCBI Taxonomy" id="6336"/>
    <lineage>
        <taxon>Eukaryota</taxon>
        <taxon>Metazoa</taxon>
        <taxon>Ecdysozoa</taxon>
        <taxon>Nematoda</taxon>
        <taxon>Enoplea</taxon>
        <taxon>Dorylaimia</taxon>
        <taxon>Trichinellida</taxon>
        <taxon>Trichinellidae</taxon>
        <taxon>Trichinella</taxon>
    </lineage>
</organism>
<keyword evidence="1" id="KW-0812">Transmembrane</keyword>
<proteinExistence type="predicted"/>
<comment type="caution">
    <text evidence="2">The sequence shown here is derived from an EMBL/GenBank/DDBJ whole genome shotgun (WGS) entry which is preliminary data.</text>
</comment>
<reference evidence="2 3" key="1">
    <citation type="submission" date="2015-01" db="EMBL/GenBank/DDBJ databases">
        <title>Evolution of Trichinella species and genotypes.</title>
        <authorList>
            <person name="Korhonen P.K."/>
            <person name="Edoardo P."/>
            <person name="Giuseppe L.R."/>
            <person name="Gasser R.B."/>
        </authorList>
    </citation>
    <scope>NUCLEOTIDE SEQUENCE [LARGE SCALE GENOMIC DNA]</scope>
    <source>
        <strain evidence="2">ISS37</strain>
    </source>
</reference>
<keyword evidence="1" id="KW-1133">Transmembrane helix</keyword>